<dbReference type="RefSeq" id="WP_097443196.1">
    <property type="nucleotide sequence ID" value="NZ_NBWU01000005.1"/>
</dbReference>
<comment type="subcellular location">
    <subcellularLocation>
        <location evidence="1">Cell outer membrane</location>
        <topology evidence="1">Multi-pass membrane protein</topology>
    </subcellularLocation>
</comment>
<comment type="similarity">
    <text evidence="2">Belongs to the OmpP1/FadL family.</text>
</comment>
<gene>
    <name evidence="9" type="ORF">B7P33_13505</name>
</gene>
<dbReference type="GO" id="GO:0009279">
    <property type="term" value="C:cell outer membrane"/>
    <property type="evidence" value="ECO:0007669"/>
    <property type="project" value="UniProtKB-SubCell"/>
</dbReference>
<dbReference type="GO" id="GO:0015483">
    <property type="term" value="F:long-chain fatty acid transporting porin activity"/>
    <property type="evidence" value="ECO:0007669"/>
    <property type="project" value="TreeGrafter"/>
</dbReference>
<dbReference type="Proteomes" id="UP000219559">
    <property type="component" value="Unassembled WGS sequence"/>
</dbReference>
<evidence type="ECO:0000256" key="7">
    <source>
        <dbReference type="ARBA" id="ARBA00023237"/>
    </source>
</evidence>
<evidence type="ECO:0000256" key="5">
    <source>
        <dbReference type="ARBA" id="ARBA00022729"/>
    </source>
</evidence>
<evidence type="ECO:0000256" key="1">
    <source>
        <dbReference type="ARBA" id="ARBA00004571"/>
    </source>
</evidence>
<evidence type="ECO:0000313" key="9">
    <source>
        <dbReference type="EMBL" id="PCE63239.1"/>
    </source>
</evidence>
<dbReference type="AlphaFoldDB" id="A0A2A4G2N8"/>
<keyword evidence="10" id="KW-1185">Reference proteome</keyword>
<dbReference type="Gene3D" id="2.40.160.60">
    <property type="entry name" value="Outer membrane protein transport protein (OMPP1/FadL/TodX)"/>
    <property type="match status" value="1"/>
</dbReference>
<sequence length="442" mass="47151">MKHFISTAVLGLFTLAVFAQAGHIMQGVGAVNMSMGGAATAQPLDISGALQWNPAAISVFDDRIAKLDIGLFFSSPELSSTVPVLDGTGAPTGNFVSGVTEDDRGVSPMPALAFVWGNKESKHTFGVSAFGISGFGVTFPESTTNPINFPQNMGGFGHIESDYMLLQISGAWAYQLSDKLSIGVSPNINWASLELMPNPTANPSPTAGYPSTDTATALGFGAQFGVFYDTQTGFKFGLSYKTTQAFGDFEFDNTYLDGTSAENKFNMDYPAIASLGIGYSKGLFDLALDYRFVDYENTDGFSKTGWTPTASVAGFGWENISIVSAGLQFKGIDKLPLRVGYTYSGNPIPEEVTFFNIPATAIIKHAFQVGFSYQPNDTLSLDAVFHYGTSDGATEGPLLNPALQPLFPPHGAFPGSSVSYDMTTSMIQFGVSYTFKRNTNTP</sequence>
<proteinExistence type="inferred from homology"/>
<keyword evidence="3" id="KW-1134">Transmembrane beta strand</keyword>
<feature type="chain" id="PRO_5012494923" evidence="8">
    <location>
        <begin position="22"/>
        <end position="442"/>
    </location>
</feature>
<name>A0A2A4G2N8_9FLAO</name>
<keyword evidence="5 8" id="KW-0732">Signal</keyword>
<evidence type="ECO:0000256" key="3">
    <source>
        <dbReference type="ARBA" id="ARBA00022452"/>
    </source>
</evidence>
<dbReference type="PANTHER" id="PTHR35093:SF8">
    <property type="entry name" value="OUTER MEMBRANE PROTEIN NMB0088-RELATED"/>
    <property type="match status" value="1"/>
</dbReference>
<evidence type="ECO:0000256" key="8">
    <source>
        <dbReference type="SAM" id="SignalP"/>
    </source>
</evidence>
<evidence type="ECO:0000256" key="2">
    <source>
        <dbReference type="ARBA" id="ARBA00008163"/>
    </source>
</evidence>
<feature type="signal peptide" evidence="8">
    <location>
        <begin position="1"/>
        <end position="21"/>
    </location>
</feature>
<dbReference type="PANTHER" id="PTHR35093">
    <property type="entry name" value="OUTER MEMBRANE PROTEIN NMB0088-RELATED"/>
    <property type="match status" value="1"/>
</dbReference>
<evidence type="ECO:0000256" key="4">
    <source>
        <dbReference type="ARBA" id="ARBA00022692"/>
    </source>
</evidence>
<dbReference type="Pfam" id="PF03349">
    <property type="entry name" value="Toluene_X"/>
    <property type="match status" value="1"/>
</dbReference>
<accession>A0A2A4G2N8</accession>
<keyword evidence="4" id="KW-0812">Transmembrane</keyword>
<dbReference type="EMBL" id="NBWU01000005">
    <property type="protein sequence ID" value="PCE63239.1"/>
    <property type="molecule type" value="Genomic_DNA"/>
</dbReference>
<keyword evidence="6" id="KW-0472">Membrane</keyword>
<comment type="caution">
    <text evidence="9">The sequence shown here is derived from an EMBL/GenBank/DDBJ whole genome shotgun (WGS) entry which is preliminary data.</text>
</comment>
<protein>
    <submittedName>
        <fullName evidence="9">Hydrocarbon degradation protein</fullName>
    </submittedName>
</protein>
<dbReference type="SUPFAM" id="SSF56935">
    <property type="entry name" value="Porins"/>
    <property type="match status" value="1"/>
</dbReference>
<dbReference type="InterPro" id="IPR005017">
    <property type="entry name" value="OMPP1/FadL/TodX"/>
</dbReference>
<evidence type="ECO:0000256" key="6">
    <source>
        <dbReference type="ARBA" id="ARBA00023136"/>
    </source>
</evidence>
<evidence type="ECO:0000313" key="10">
    <source>
        <dbReference type="Proteomes" id="UP000219559"/>
    </source>
</evidence>
<dbReference type="OrthoDB" id="9922at2"/>
<organism evidence="9 10">
    <name type="scientific">Sediminicola luteus</name>
    <dbReference type="NCBI Taxonomy" id="319238"/>
    <lineage>
        <taxon>Bacteria</taxon>
        <taxon>Pseudomonadati</taxon>
        <taxon>Bacteroidota</taxon>
        <taxon>Flavobacteriia</taxon>
        <taxon>Flavobacteriales</taxon>
        <taxon>Flavobacteriaceae</taxon>
        <taxon>Sediminicola</taxon>
    </lineage>
</organism>
<reference evidence="9 10" key="1">
    <citation type="submission" date="2017-04" db="EMBL/GenBank/DDBJ databases">
        <title>A new member of the family Flavobacteriaceae isolated from ascidians.</title>
        <authorList>
            <person name="Chen L."/>
        </authorList>
    </citation>
    <scope>NUCLEOTIDE SEQUENCE [LARGE SCALE GENOMIC DNA]</scope>
    <source>
        <strain evidence="9 10">HQA918</strain>
    </source>
</reference>
<keyword evidence="7" id="KW-0998">Cell outer membrane</keyword>